<dbReference type="RefSeq" id="WP_188563748.1">
    <property type="nucleotide sequence ID" value="NZ_BMGY01000066.1"/>
</dbReference>
<name>A0ABQ2AJB9_9BACT</name>
<reference evidence="2" key="1">
    <citation type="journal article" date="2019" name="Int. J. Syst. Evol. Microbiol.">
        <title>The Global Catalogue of Microorganisms (GCM) 10K type strain sequencing project: providing services to taxonomists for standard genome sequencing and annotation.</title>
        <authorList>
            <consortium name="The Broad Institute Genomics Platform"/>
            <consortium name="The Broad Institute Genome Sequencing Center for Infectious Disease"/>
            <person name="Wu L."/>
            <person name="Ma J."/>
        </authorList>
    </citation>
    <scope>NUCLEOTIDE SEQUENCE [LARGE SCALE GENOMIC DNA]</scope>
    <source>
        <strain evidence="2">CGMCC 1.14966</strain>
    </source>
</reference>
<dbReference type="EMBL" id="BMGY01000066">
    <property type="protein sequence ID" value="GGH91204.1"/>
    <property type="molecule type" value="Genomic_DNA"/>
</dbReference>
<evidence type="ECO:0000313" key="2">
    <source>
        <dbReference type="Proteomes" id="UP000637774"/>
    </source>
</evidence>
<protein>
    <recommendedName>
        <fullName evidence="3">STAS/SEC14 domain-containing protein</fullName>
    </recommendedName>
</protein>
<organism evidence="1 2">
    <name type="scientific">Hymenobacter frigidus</name>
    <dbReference type="NCBI Taxonomy" id="1524095"/>
    <lineage>
        <taxon>Bacteria</taxon>
        <taxon>Pseudomonadati</taxon>
        <taxon>Bacteroidota</taxon>
        <taxon>Cytophagia</taxon>
        <taxon>Cytophagales</taxon>
        <taxon>Hymenobacteraceae</taxon>
        <taxon>Hymenobacter</taxon>
    </lineage>
</organism>
<dbReference type="Proteomes" id="UP000637774">
    <property type="component" value="Unassembled WGS sequence"/>
</dbReference>
<keyword evidence="2" id="KW-1185">Reference proteome</keyword>
<proteinExistence type="predicted"/>
<evidence type="ECO:0000313" key="1">
    <source>
        <dbReference type="EMBL" id="GGH91204.1"/>
    </source>
</evidence>
<accession>A0ABQ2AJB9</accession>
<sequence>MTSYLNPPLLQLAHRPDLDILVGRWGYQPELHELPAVYELVETTALQEHSRFWLQDIRRRTYNDPETTAWLLNSFFPDMARRLGGRLFVAYLVGPTLHDSIVSQPGFISAESYDSKPFVVSFFGDEGKATQWLQAHQPTGIH</sequence>
<comment type="caution">
    <text evidence="1">The sequence shown here is derived from an EMBL/GenBank/DDBJ whole genome shotgun (WGS) entry which is preliminary data.</text>
</comment>
<evidence type="ECO:0008006" key="3">
    <source>
        <dbReference type="Google" id="ProtNLM"/>
    </source>
</evidence>
<gene>
    <name evidence="1" type="ORF">GCM10011495_38790</name>
</gene>